<dbReference type="Proteomes" id="UP000069205">
    <property type="component" value="Chromosome"/>
</dbReference>
<dbReference type="Pfam" id="PF00459">
    <property type="entry name" value="Inositol_P"/>
    <property type="match status" value="1"/>
</dbReference>
<sequence length="262" mass="28679">MSWERELHTLKDAIRNAGVEAARLSAEGFDIRTKADESPVTSADLAVNAILHERLLSAFPEDGWLSEESPDSAARLDKRRVWIIDPIDGTKAFIRKEPEYCVSVALVEEGRPIVAAIYNPSTDELFTAVRGGGLRLNDEPIHANGRPADARPVIAVSPWEQHLGRFKTIEPHAASRPMRSIAWALALLAGGRLHAVATFEPENEWDVAAGALLIEEAGGTLQDGAWHTLGFNRPEPRYRGIIAVSRHCPPSVARQLRALSPA</sequence>
<dbReference type="PRINTS" id="PR00377">
    <property type="entry name" value="IMPHPHTASES"/>
</dbReference>
<dbReference type="InterPro" id="IPR020550">
    <property type="entry name" value="Inositol_monophosphatase_CS"/>
</dbReference>
<accession>A0A0K2GJQ6</accession>
<proteinExistence type="predicted"/>
<dbReference type="PROSITE" id="PS00629">
    <property type="entry name" value="IMP_1"/>
    <property type="match status" value="1"/>
</dbReference>
<dbReference type="PATRIC" id="fig|42253.5.peg.4753"/>
<keyword evidence="3 4" id="KW-0460">Magnesium</keyword>
<evidence type="ECO:0000256" key="1">
    <source>
        <dbReference type="ARBA" id="ARBA00022723"/>
    </source>
</evidence>
<dbReference type="GO" id="GO:0008934">
    <property type="term" value="F:inositol monophosphate 1-phosphatase activity"/>
    <property type="evidence" value="ECO:0007669"/>
    <property type="project" value="TreeGrafter"/>
</dbReference>
<dbReference type="InterPro" id="IPR020583">
    <property type="entry name" value="Inositol_monoP_metal-BS"/>
</dbReference>
<protein>
    <submittedName>
        <fullName evidence="5">Putative Inositol-phosphate phosphatase</fullName>
        <ecNumber evidence="5">3.1.3.25</ecNumber>
    </submittedName>
</protein>
<evidence type="ECO:0000256" key="2">
    <source>
        <dbReference type="ARBA" id="ARBA00022801"/>
    </source>
</evidence>
<evidence type="ECO:0000313" key="6">
    <source>
        <dbReference type="Proteomes" id="UP000069205"/>
    </source>
</evidence>
<dbReference type="Gene3D" id="3.30.540.10">
    <property type="entry name" value="Fructose-1,6-Bisphosphatase, subunit A, domain 1"/>
    <property type="match status" value="1"/>
</dbReference>
<dbReference type="CDD" id="cd01638">
    <property type="entry name" value="CysQ"/>
    <property type="match status" value="1"/>
</dbReference>
<dbReference type="GO" id="GO:0007165">
    <property type="term" value="P:signal transduction"/>
    <property type="evidence" value="ECO:0007669"/>
    <property type="project" value="TreeGrafter"/>
</dbReference>
<dbReference type="InterPro" id="IPR000760">
    <property type="entry name" value="Inositol_monophosphatase-like"/>
</dbReference>
<evidence type="ECO:0000256" key="4">
    <source>
        <dbReference type="PIRSR" id="PIRSR600760-2"/>
    </source>
</evidence>
<dbReference type="GO" id="GO:0006020">
    <property type="term" value="P:inositol metabolic process"/>
    <property type="evidence" value="ECO:0007669"/>
    <property type="project" value="TreeGrafter"/>
</dbReference>
<dbReference type="AlphaFoldDB" id="A0A0K2GJQ6"/>
<feature type="binding site" evidence="4">
    <location>
        <position position="87"/>
    </location>
    <ligand>
        <name>Mg(2+)</name>
        <dbReference type="ChEBI" id="CHEBI:18420"/>
        <label>1</label>
        <note>catalytic</note>
    </ligand>
</feature>
<evidence type="ECO:0000256" key="3">
    <source>
        <dbReference type="ARBA" id="ARBA00022842"/>
    </source>
</evidence>
<comment type="cofactor">
    <cofactor evidence="4">
        <name>Mg(2+)</name>
        <dbReference type="ChEBI" id="CHEBI:18420"/>
    </cofactor>
</comment>
<feature type="binding site" evidence="4">
    <location>
        <position position="206"/>
    </location>
    <ligand>
        <name>Mg(2+)</name>
        <dbReference type="ChEBI" id="CHEBI:18420"/>
        <label>1</label>
        <note>catalytic</note>
    </ligand>
</feature>
<dbReference type="PROSITE" id="PS00630">
    <property type="entry name" value="IMP_2"/>
    <property type="match status" value="1"/>
</dbReference>
<keyword evidence="1 4" id="KW-0479">Metal-binding</keyword>
<dbReference type="KEGG" id="nmv:NITMOv2_4820"/>
<dbReference type="Gene3D" id="3.40.190.80">
    <property type="match status" value="1"/>
</dbReference>
<evidence type="ECO:0000313" key="5">
    <source>
        <dbReference type="EMBL" id="ALA61188.1"/>
    </source>
</evidence>
<dbReference type="PANTHER" id="PTHR20854:SF4">
    <property type="entry name" value="INOSITOL-1-MONOPHOSPHATASE-RELATED"/>
    <property type="match status" value="1"/>
</dbReference>
<dbReference type="GO" id="GO:0046872">
    <property type="term" value="F:metal ion binding"/>
    <property type="evidence" value="ECO:0007669"/>
    <property type="project" value="UniProtKB-KW"/>
</dbReference>
<reference evidence="5 6" key="1">
    <citation type="journal article" date="2015" name="Proc. Natl. Acad. Sci. U.S.A.">
        <title>Expanded metabolic versatility of ubiquitous nitrite-oxidizing bacteria from the genus Nitrospira.</title>
        <authorList>
            <person name="Koch H."/>
            <person name="Lucker S."/>
            <person name="Albertsen M."/>
            <person name="Kitzinger K."/>
            <person name="Herbold C."/>
            <person name="Spieck E."/>
            <person name="Nielsen P.H."/>
            <person name="Wagner M."/>
            <person name="Daims H."/>
        </authorList>
    </citation>
    <scope>NUCLEOTIDE SEQUENCE [LARGE SCALE GENOMIC DNA]</scope>
    <source>
        <strain evidence="5 6">NSP M-1</strain>
    </source>
</reference>
<dbReference type="PANTHER" id="PTHR20854">
    <property type="entry name" value="INOSITOL MONOPHOSPHATASE"/>
    <property type="match status" value="1"/>
</dbReference>
<name>A0A0K2GJQ6_NITMO</name>
<dbReference type="RefSeq" id="WP_053381884.1">
    <property type="nucleotide sequence ID" value="NZ_CP011801.1"/>
</dbReference>
<keyword evidence="2 5" id="KW-0378">Hydrolase</keyword>
<dbReference type="GO" id="GO:0046854">
    <property type="term" value="P:phosphatidylinositol phosphate biosynthetic process"/>
    <property type="evidence" value="ECO:0007669"/>
    <property type="project" value="InterPro"/>
</dbReference>
<feature type="binding site" evidence="4">
    <location>
        <position position="67"/>
    </location>
    <ligand>
        <name>Mg(2+)</name>
        <dbReference type="ChEBI" id="CHEBI:18420"/>
        <label>1</label>
        <note>catalytic</note>
    </ligand>
</feature>
<dbReference type="SUPFAM" id="SSF56655">
    <property type="entry name" value="Carbohydrate phosphatase"/>
    <property type="match status" value="1"/>
</dbReference>
<dbReference type="EC" id="3.1.3.25" evidence="5"/>
<dbReference type="OrthoDB" id="9785695at2"/>
<dbReference type="EMBL" id="CP011801">
    <property type="protein sequence ID" value="ALA61188.1"/>
    <property type="molecule type" value="Genomic_DNA"/>
</dbReference>
<feature type="binding site" evidence="4">
    <location>
        <position position="85"/>
    </location>
    <ligand>
        <name>Mg(2+)</name>
        <dbReference type="ChEBI" id="CHEBI:18420"/>
        <label>1</label>
        <note>catalytic</note>
    </ligand>
</feature>
<organism evidence="5 6">
    <name type="scientific">Nitrospira moscoviensis</name>
    <dbReference type="NCBI Taxonomy" id="42253"/>
    <lineage>
        <taxon>Bacteria</taxon>
        <taxon>Pseudomonadati</taxon>
        <taxon>Nitrospirota</taxon>
        <taxon>Nitrospiria</taxon>
        <taxon>Nitrospirales</taxon>
        <taxon>Nitrospiraceae</taxon>
        <taxon>Nitrospira</taxon>
    </lineage>
</organism>
<keyword evidence="6" id="KW-1185">Reference proteome</keyword>
<dbReference type="STRING" id="42253.NITMOv2_4820"/>
<feature type="binding site" evidence="4">
    <location>
        <position position="88"/>
    </location>
    <ligand>
        <name>Mg(2+)</name>
        <dbReference type="ChEBI" id="CHEBI:18420"/>
        <label>1</label>
        <note>catalytic</note>
    </ligand>
</feature>
<gene>
    <name evidence="5" type="ORF">NITMOv2_4820</name>
</gene>